<feature type="transmembrane region" description="Helical" evidence="1">
    <location>
        <begin position="82"/>
        <end position="104"/>
    </location>
</feature>
<keyword evidence="3" id="KW-1185">Reference proteome</keyword>
<keyword evidence="1" id="KW-0472">Membrane</keyword>
<feature type="transmembrane region" description="Helical" evidence="1">
    <location>
        <begin position="7"/>
        <end position="27"/>
    </location>
</feature>
<reference evidence="2" key="1">
    <citation type="journal article" date="2014" name="Int. J. Syst. Evol. Microbiol.">
        <title>Complete genome sequence of Corynebacterium casei LMG S-19264T (=DSM 44701T), isolated from a smear-ripened cheese.</title>
        <authorList>
            <consortium name="US DOE Joint Genome Institute (JGI-PGF)"/>
            <person name="Walter F."/>
            <person name="Albersmeier A."/>
            <person name="Kalinowski J."/>
            <person name="Ruckert C."/>
        </authorList>
    </citation>
    <scope>NUCLEOTIDE SEQUENCE</scope>
    <source>
        <strain evidence="2">CGMCC 4.3508</strain>
    </source>
</reference>
<protein>
    <recommendedName>
        <fullName evidence="4">DUF1772 domain-containing protein</fullName>
    </recommendedName>
</protein>
<reference evidence="2" key="2">
    <citation type="submission" date="2020-09" db="EMBL/GenBank/DDBJ databases">
        <authorList>
            <person name="Sun Q."/>
            <person name="Zhou Y."/>
        </authorList>
    </citation>
    <scope>NUCLEOTIDE SEQUENCE</scope>
    <source>
        <strain evidence="2">CGMCC 4.3508</strain>
    </source>
</reference>
<dbReference type="Pfam" id="PF08592">
    <property type="entry name" value="Anthrone_oxy"/>
    <property type="match status" value="1"/>
</dbReference>
<feature type="transmembrane region" description="Helical" evidence="1">
    <location>
        <begin position="47"/>
        <end position="70"/>
    </location>
</feature>
<name>A0A917RZV9_9NOCA</name>
<keyword evidence="1" id="KW-0812">Transmembrane</keyword>
<evidence type="ECO:0008006" key="4">
    <source>
        <dbReference type="Google" id="ProtNLM"/>
    </source>
</evidence>
<dbReference type="InterPro" id="IPR013901">
    <property type="entry name" value="Anthrone_oxy"/>
</dbReference>
<dbReference type="AlphaFoldDB" id="A0A917RZV9"/>
<organism evidence="2 3">
    <name type="scientific">Nocardia jinanensis</name>
    <dbReference type="NCBI Taxonomy" id="382504"/>
    <lineage>
        <taxon>Bacteria</taxon>
        <taxon>Bacillati</taxon>
        <taxon>Actinomycetota</taxon>
        <taxon>Actinomycetes</taxon>
        <taxon>Mycobacteriales</taxon>
        <taxon>Nocardiaceae</taxon>
        <taxon>Nocardia</taxon>
    </lineage>
</organism>
<evidence type="ECO:0000313" key="2">
    <source>
        <dbReference type="EMBL" id="GGL47151.1"/>
    </source>
</evidence>
<evidence type="ECO:0000256" key="1">
    <source>
        <dbReference type="SAM" id="Phobius"/>
    </source>
</evidence>
<evidence type="ECO:0000313" key="3">
    <source>
        <dbReference type="Proteomes" id="UP000638263"/>
    </source>
</evidence>
<gene>
    <name evidence="2" type="ORF">GCM10011588_72540</name>
</gene>
<comment type="caution">
    <text evidence="2">The sequence shown here is derived from an EMBL/GenBank/DDBJ whole genome shotgun (WGS) entry which is preliminary data.</text>
</comment>
<accession>A0A917RZV9</accession>
<keyword evidence="1" id="KW-1133">Transmembrane helix</keyword>
<dbReference type="EMBL" id="BMMH01000048">
    <property type="protein sequence ID" value="GGL47151.1"/>
    <property type="molecule type" value="Genomic_DNA"/>
</dbReference>
<feature type="transmembrane region" description="Helical" evidence="1">
    <location>
        <begin position="129"/>
        <end position="150"/>
    </location>
</feature>
<dbReference type="Proteomes" id="UP000638263">
    <property type="component" value="Unassembled WGS sequence"/>
</dbReference>
<proteinExistence type="predicted"/>
<sequence length="156" mass="16527">MALGYAVLSSLMLAGIFAGFLVAVLVLELSMRSADGSVYTQVRKIELVGLDALASVTLLPAIATTAVVVFGRWLRRGAARWLPAAALVLLAGVLVLSMLVNLPINTDQQAWTVASPPADWASVRDQWQLAHVVRVVLATIAFGALGLAAIERRHDG</sequence>